<dbReference type="Proteomes" id="UP000284333">
    <property type="component" value="Unassembled WGS sequence"/>
</dbReference>
<name>A0A438AXE3_9NOCA</name>
<dbReference type="OrthoDB" id="4477994at2"/>
<dbReference type="EMBL" id="RKLN01000003">
    <property type="protein sequence ID" value="RVW03363.1"/>
    <property type="molecule type" value="Genomic_DNA"/>
</dbReference>
<reference evidence="1 2" key="1">
    <citation type="submission" date="2018-11" db="EMBL/GenBank/DDBJ databases">
        <title>Rhodococcus spongicola sp. nov. and Rhodococcus xishaensis sp. nov. from marine sponges.</title>
        <authorList>
            <person name="Li L."/>
            <person name="Lin H.W."/>
        </authorList>
    </citation>
    <scope>NUCLEOTIDE SEQUENCE [LARGE SCALE GENOMIC DNA]</scope>
    <source>
        <strain evidence="1 2">LHW50502</strain>
    </source>
</reference>
<evidence type="ECO:0000313" key="1">
    <source>
        <dbReference type="EMBL" id="RVW03363.1"/>
    </source>
</evidence>
<dbReference type="RefSeq" id="WP_127946960.1">
    <property type="nucleotide sequence ID" value="NZ_RKLN01000003.1"/>
</dbReference>
<gene>
    <name evidence="1" type="ORF">EF834_09470</name>
</gene>
<keyword evidence="2" id="KW-1185">Reference proteome</keyword>
<protein>
    <submittedName>
        <fullName evidence="1">Uncharacterized protein</fullName>
    </submittedName>
</protein>
<dbReference type="AlphaFoldDB" id="A0A438AXE3"/>
<organism evidence="1 2">
    <name type="scientific">Rhodococcus spongiicola</name>
    <dbReference type="NCBI Taxonomy" id="2487352"/>
    <lineage>
        <taxon>Bacteria</taxon>
        <taxon>Bacillati</taxon>
        <taxon>Actinomycetota</taxon>
        <taxon>Actinomycetes</taxon>
        <taxon>Mycobacteriales</taxon>
        <taxon>Nocardiaceae</taxon>
        <taxon>Rhodococcus</taxon>
    </lineage>
</organism>
<sequence length="110" mass="11838">MTGGSMTLHLEPDAIERCVRICDQMLDSISDALREASDLQYVDGFGDFRIGDQLAAGYTRKAGTVTKRLEEYETVILAMREAFAAGGEAFADADGQLTRALGSLDSGVDQ</sequence>
<evidence type="ECO:0000313" key="2">
    <source>
        <dbReference type="Proteomes" id="UP000284333"/>
    </source>
</evidence>
<comment type="caution">
    <text evidence="1">The sequence shown here is derived from an EMBL/GenBank/DDBJ whole genome shotgun (WGS) entry which is preliminary data.</text>
</comment>
<accession>A0A438AXE3</accession>
<proteinExistence type="predicted"/>